<evidence type="ECO:0000256" key="9">
    <source>
        <dbReference type="PROSITE-ProRule" id="PRU00259"/>
    </source>
</evidence>
<evidence type="ECO:0000256" key="5">
    <source>
        <dbReference type="ARBA" id="ARBA00022679"/>
    </source>
</evidence>
<evidence type="ECO:0000256" key="8">
    <source>
        <dbReference type="ARBA" id="ARBA00023054"/>
    </source>
</evidence>
<protein>
    <recommendedName>
        <fullName evidence="4">RING-type E3 ubiquitin transferase</fullName>
        <ecNumber evidence="4">2.3.2.27</ecNumber>
    </recommendedName>
</protein>
<evidence type="ECO:0000256" key="10">
    <source>
        <dbReference type="SAM" id="MobiDB-lite"/>
    </source>
</evidence>
<dbReference type="InterPro" id="IPR058678">
    <property type="entry name" value="ARM_PUB"/>
</dbReference>
<dbReference type="GO" id="GO:0016567">
    <property type="term" value="P:protein ubiquitination"/>
    <property type="evidence" value="ECO:0007669"/>
    <property type="project" value="InterPro"/>
</dbReference>
<dbReference type="SMART" id="SM00504">
    <property type="entry name" value="Ubox"/>
    <property type="match status" value="1"/>
</dbReference>
<organism evidence="12 13">
    <name type="scientific">Brassica cretica</name>
    <name type="common">Mustard</name>
    <dbReference type="NCBI Taxonomy" id="69181"/>
    <lineage>
        <taxon>Eukaryota</taxon>
        <taxon>Viridiplantae</taxon>
        <taxon>Streptophyta</taxon>
        <taxon>Embryophyta</taxon>
        <taxon>Tracheophyta</taxon>
        <taxon>Spermatophyta</taxon>
        <taxon>Magnoliopsida</taxon>
        <taxon>eudicotyledons</taxon>
        <taxon>Gunneridae</taxon>
        <taxon>Pentapetalae</taxon>
        <taxon>rosids</taxon>
        <taxon>malvids</taxon>
        <taxon>Brassicales</taxon>
        <taxon>Brassicaceae</taxon>
        <taxon>Brassiceae</taxon>
        <taxon>Brassica</taxon>
    </lineage>
</organism>
<evidence type="ECO:0000313" key="12">
    <source>
        <dbReference type="EMBL" id="KAF3554191.1"/>
    </source>
</evidence>
<evidence type="ECO:0000313" key="13">
    <source>
        <dbReference type="Proteomes" id="UP000712600"/>
    </source>
</evidence>
<dbReference type="InterPro" id="IPR013083">
    <property type="entry name" value="Znf_RING/FYVE/PHD"/>
</dbReference>
<dbReference type="FunFam" id="3.30.40.10:FF:000292">
    <property type="entry name" value="RING-type E3 ubiquitin transferase"/>
    <property type="match status" value="1"/>
</dbReference>
<evidence type="ECO:0000256" key="4">
    <source>
        <dbReference type="ARBA" id="ARBA00012483"/>
    </source>
</evidence>
<evidence type="ECO:0000256" key="1">
    <source>
        <dbReference type="ARBA" id="ARBA00000900"/>
    </source>
</evidence>
<proteinExistence type="predicted"/>
<feature type="region of interest" description="Disordered" evidence="10">
    <location>
        <begin position="505"/>
        <end position="530"/>
    </location>
</feature>
<feature type="repeat" description="ARM" evidence="9">
    <location>
        <begin position="666"/>
        <end position="708"/>
    </location>
</feature>
<keyword evidence="6" id="KW-0677">Repeat</keyword>
<evidence type="ECO:0000259" key="11">
    <source>
        <dbReference type="PROSITE" id="PS51698"/>
    </source>
</evidence>
<gene>
    <name evidence="12" type="ORF">F2Q69_00015218</name>
</gene>
<dbReference type="InterPro" id="IPR016024">
    <property type="entry name" value="ARM-type_fold"/>
</dbReference>
<dbReference type="InterPro" id="IPR045210">
    <property type="entry name" value="RING-Ubox_PUB"/>
</dbReference>
<accession>A0A8S9QZL3</accession>
<dbReference type="EC" id="2.3.2.27" evidence="4"/>
<evidence type="ECO:0000256" key="2">
    <source>
        <dbReference type="ARBA" id="ARBA00003861"/>
    </source>
</evidence>
<dbReference type="InterPro" id="IPR000225">
    <property type="entry name" value="Armadillo"/>
</dbReference>
<dbReference type="PANTHER" id="PTHR23315:SF278">
    <property type="entry name" value="U-BOX DOMAIN-CONTAINING PROTEIN 3"/>
    <property type="match status" value="1"/>
</dbReference>
<keyword evidence="5" id="KW-0808">Transferase</keyword>
<comment type="pathway">
    <text evidence="3">Protein modification; protein ubiquitination.</text>
</comment>
<evidence type="ECO:0000256" key="7">
    <source>
        <dbReference type="ARBA" id="ARBA00022786"/>
    </source>
</evidence>
<comment type="function">
    <text evidence="2">Functions as an E3 ubiquitin ligase.</text>
</comment>
<dbReference type="SMART" id="SM00185">
    <property type="entry name" value="ARM"/>
    <property type="match status" value="5"/>
</dbReference>
<comment type="caution">
    <text evidence="12">The sequence shown here is derived from an EMBL/GenBank/DDBJ whole genome shotgun (WGS) entry which is preliminary data.</text>
</comment>
<feature type="compositionally biased region" description="Polar residues" evidence="10">
    <location>
        <begin position="505"/>
        <end position="519"/>
    </location>
</feature>
<dbReference type="Pfam" id="PF04564">
    <property type="entry name" value="U-box"/>
    <property type="match status" value="1"/>
</dbReference>
<reference evidence="12" key="1">
    <citation type="submission" date="2019-12" db="EMBL/GenBank/DDBJ databases">
        <title>Genome sequencing and annotation of Brassica cretica.</title>
        <authorList>
            <person name="Studholme D.J."/>
            <person name="Sarris P."/>
        </authorList>
    </citation>
    <scope>NUCLEOTIDE SEQUENCE</scope>
    <source>
        <strain evidence="12">PFS-109/04</strain>
        <tissue evidence="12">Leaf</tissue>
    </source>
</reference>
<evidence type="ECO:0000256" key="6">
    <source>
        <dbReference type="ARBA" id="ARBA00022737"/>
    </source>
</evidence>
<dbReference type="FunFam" id="1.25.10.10:FF:000082">
    <property type="entry name" value="RING-type E3 ubiquitin transferase"/>
    <property type="match status" value="1"/>
</dbReference>
<keyword evidence="8" id="KW-0175">Coiled coil</keyword>
<sequence length="829" mass="91717">MDPVPVRCLLNSISRYLHLVACQTIRYKPIQTCIGNVVHLLKLLKPFLDDVVDCKVPPDDCLNSACEDLDSVVNQAREFLEDWSPKLSKLFGLVPLLQFPQEKSISRYLHLVACQTIRYKPIQTCIGNVVHLLKLLKPFLDDVVDCKVPPDDCLNSACEDLDSVVNQAREFLEDWSPKLSKLFGVFHSELLLEKVQTCSLEINRILLQLSQSSPVTSSVQGVEVNLLQRCMQEIECFKQERTLSEHMKDTVPLDTDDLDSIIQMMGLISNQDLLKESIAVEKARIRSQTSKSKEKIEQIDQLIDLVSCIREHMLKTEFLEVAKGVSIPPYFRCPLSTELMLDPVIVASGQTFDRTSIKKWLDNGLDVCPRTRQVLTHQELIPNYTVKAMIARWLEENSINLPANSDGGGDASSMANNRGSNDFNRTESFRFSLRSSSFTSRSSLETGNGFEKVKINVPASLCGESQCKDVENFELSSSGQSYTHSRSESVCSVVSSVDYVPSVTNETQSIQENHQSCSEMSPKKHSESSSNVDHVYSECSSHTMKLVQDLKDGSSKEKTAAAAEIRHLTINNVENRVHIGRCGAITPLLSLLYSEEVLTQEHAVTALLNLSISEVNKAMIAEAGAIEPLVHVLNTGNDRAKENSAATLFSLSVLQVNRERIGQCNAAIQALVNLLGKGTFRGKKDAASALFNLSITHENKARIVQAKAVKHLVELLDPELEMVDKAVALLANLSAVGEGRQAIVREGGIPLLVETVDSGSQRGKENAASVLLQLCLNSPKFCTLVLQEGAIPPLVALSQSGTQRAKEKAQQLLSHFRNQRDARMKKGRS</sequence>
<comment type="catalytic activity">
    <reaction evidence="1">
        <text>S-ubiquitinyl-[E2 ubiquitin-conjugating enzyme]-L-cysteine + [acceptor protein]-L-lysine = [E2 ubiquitin-conjugating enzyme]-L-cysteine + N(6)-ubiquitinyl-[acceptor protein]-L-lysine.</text>
        <dbReference type="EC" id="2.3.2.27"/>
    </reaction>
</comment>
<dbReference type="EMBL" id="QGKX02000996">
    <property type="protein sequence ID" value="KAF3554191.1"/>
    <property type="molecule type" value="Genomic_DNA"/>
</dbReference>
<evidence type="ECO:0000256" key="3">
    <source>
        <dbReference type="ARBA" id="ARBA00004906"/>
    </source>
</evidence>
<feature type="repeat" description="ARM" evidence="9">
    <location>
        <begin position="707"/>
        <end position="748"/>
    </location>
</feature>
<dbReference type="CDD" id="cd16664">
    <property type="entry name" value="RING-Ubox_PUB"/>
    <property type="match status" value="1"/>
</dbReference>
<dbReference type="InterPro" id="IPR003613">
    <property type="entry name" value="Ubox_domain"/>
</dbReference>
<dbReference type="SUPFAM" id="SSF48371">
    <property type="entry name" value="ARM repeat"/>
    <property type="match status" value="1"/>
</dbReference>
<dbReference type="PANTHER" id="PTHR23315">
    <property type="entry name" value="U BOX DOMAIN-CONTAINING"/>
    <property type="match status" value="1"/>
</dbReference>
<dbReference type="InterPro" id="IPR011989">
    <property type="entry name" value="ARM-like"/>
</dbReference>
<keyword evidence="7" id="KW-0833">Ubl conjugation pathway</keyword>
<dbReference type="InterPro" id="IPR057314">
    <property type="entry name" value="PUB2-4-like_N"/>
</dbReference>
<dbReference type="GO" id="GO:0061630">
    <property type="term" value="F:ubiquitin protein ligase activity"/>
    <property type="evidence" value="ECO:0007669"/>
    <property type="project" value="UniProtKB-EC"/>
</dbReference>
<dbReference type="Proteomes" id="UP000712600">
    <property type="component" value="Unassembled WGS sequence"/>
</dbReference>
<dbReference type="Pfam" id="PF25240">
    <property type="entry name" value="PUB2_N"/>
    <property type="match status" value="2"/>
</dbReference>
<dbReference type="PROSITE" id="PS51698">
    <property type="entry name" value="U_BOX"/>
    <property type="match status" value="1"/>
</dbReference>
<dbReference type="Pfam" id="PF25598">
    <property type="entry name" value="ARM_PUB"/>
    <property type="match status" value="1"/>
</dbReference>
<dbReference type="AlphaFoldDB" id="A0A8S9QZL3"/>
<dbReference type="SUPFAM" id="SSF57850">
    <property type="entry name" value="RING/U-box"/>
    <property type="match status" value="1"/>
</dbReference>
<dbReference type="PROSITE" id="PS50176">
    <property type="entry name" value="ARM_REPEAT"/>
    <property type="match status" value="3"/>
</dbReference>
<feature type="domain" description="U-box" evidence="11">
    <location>
        <begin position="326"/>
        <end position="400"/>
    </location>
</feature>
<dbReference type="Gene3D" id="1.25.10.10">
    <property type="entry name" value="Leucine-rich Repeat Variant"/>
    <property type="match status" value="2"/>
</dbReference>
<name>A0A8S9QZL3_BRACR</name>
<dbReference type="Gene3D" id="3.30.40.10">
    <property type="entry name" value="Zinc/RING finger domain, C3HC4 (zinc finger)"/>
    <property type="match status" value="1"/>
</dbReference>
<feature type="repeat" description="ARM" evidence="9">
    <location>
        <begin position="583"/>
        <end position="625"/>
    </location>
</feature>